<feature type="region of interest" description="Disordered" evidence="1">
    <location>
        <begin position="1"/>
        <end position="20"/>
    </location>
</feature>
<organism evidence="3 4">
    <name type="scientific">Camellia sinensis</name>
    <name type="common">Tea plant</name>
    <name type="synonym">Thea sinensis</name>
    <dbReference type="NCBI Taxonomy" id="4442"/>
    <lineage>
        <taxon>Eukaryota</taxon>
        <taxon>Viridiplantae</taxon>
        <taxon>Streptophyta</taxon>
        <taxon>Embryophyta</taxon>
        <taxon>Tracheophyta</taxon>
        <taxon>Spermatophyta</taxon>
        <taxon>Magnoliopsida</taxon>
        <taxon>eudicotyledons</taxon>
        <taxon>Gunneridae</taxon>
        <taxon>Pentapetalae</taxon>
        <taxon>asterids</taxon>
        <taxon>Ericales</taxon>
        <taxon>Theaceae</taxon>
        <taxon>Camellia</taxon>
    </lineage>
</organism>
<keyword evidence="4" id="KW-1185">Reference proteome</keyword>
<evidence type="ECO:0000256" key="1">
    <source>
        <dbReference type="SAM" id="MobiDB-lite"/>
    </source>
</evidence>
<evidence type="ECO:0000313" key="3">
    <source>
        <dbReference type="EMBL" id="KAF5943873.1"/>
    </source>
</evidence>
<evidence type="ECO:0008006" key="5">
    <source>
        <dbReference type="Google" id="ProtNLM"/>
    </source>
</evidence>
<dbReference type="Proteomes" id="UP000593564">
    <property type="component" value="Unassembled WGS sequence"/>
</dbReference>
<reference evidence="3 4" key="2">
    <citation type="submission" date="2020-07" db="EMBL/GenBank/DDBJ databases">
        <title>Genome assembly of wild tea tree DASZ reveals pedigree and selection history of tea varieties.</title>
        <authorList>
            <person name="Zhang W."/>
        </authorList>
    </citation>
    <scope>NUCLEOTIDE SEQUENCE [LARGE SCALE GENOMIC DNA]</scope>
    <source>
        <strain evidence="4">cv. G240</strain>
        <tissue evidence="3">Leaf</tissue>
    </source>
</reference>
<name>A0A7J7GSX2_CAMSI</name>
<feature type="compositionally biased region" description="Basic residues" evidence="1">
    <location>
        <begin position="1"/>
        <end position="15"/>
    </location>
</feature>
<reference evidence="4" key="1">
    <citation type="journal article" date="2020" name="Nat. Commun.">
        <title>Genome assembly of wild tea tree DASZ reveals pedigree and selection history of tea varieties.</title>
        <authorList>
            <person name="Zhang W."/>
            <person name="Zhang Y."/>
            <person name="Qiu H."/>
            <person name="Guo Y."/>
            <person name="Wan H."/>
            <person name="Zhang X."/>
            <person name="Scossa F."/>
            <person name="Alseekh S."/>
            <person name="Zhang Q."/>
            <person name="Wang P."/>
            <person name="Xu L."/>
            <person name="Schmidt M.H."/>
            <person name="Jia X."/>
            <person name="Li D."/>
            <person name="Zhu A."/>
            <person name="Guo F."/>
            <person name="Chen W."/>
            <person name="Ni D."/>
            <person name="Usadel B."/>
            <person name="Fernie A.R."/>
            <person name="Wen W."/>
        </authorList>
    </citation>
    <scope>NUCLEOTIDE SEQUENCE [LARGE SCALE GENOMIC DNA]</scope>
    <source>
        <strain evidence="4">cv. G240</strain>
    </source>
</reference>
<accession>A0A7J7GSX2</accession>
<keyword evidence="2" id="KW-0812">Transmembrane</keyword>
<keyword evidence="2" id="KW-0472">Membrane</keyword>
<dbReference type="AlphaFoldDB" id="A0A7J7GSX2"/>
<protein>
    <recommendedName>
        <fullName evidence="5">Transmembrane protein</fullName>
    </recommendedName>
</protein>
<comment type="caution">
    <text evidence="3">The sequence shown here is derived from an EMBL/GenBank/DDBJ whole genome shotgun (WGS) entry which is preliminary data.</text>
</comment>
<sequence>MVQNKKKKKRKKRRERERQISKSHTLNTLHLWLILLHYVIFVILVLGTVRGRNLRLSSSELVSDGVDHVDYQPPFLSLNGLSSSSETCEYYYDNIGGYISQIVMHN</sequence>
<evidence type="ECO:0000313" key="4">
    <source>
        <dbReference type="Proteomes" id="UP000593564"/>
    </source>
</evidence>
<keyword evidence="2" id="KW-1133">Transmembrane helix</keyword>
<feature type="transmembrane region" description="Helical" evidence="2">
    <location>
        <begin position="29"/>
        <end position="49"/>
    </location>
</feature>
<proteinExistence type="predicted"/>
<dbReference type="EMBL" id="JACBKZ010000008">
    <property type="protein sequence ID" value="KAF5943873.1"/>
    <property type="molecule type" value="Genomic_DNA"/>
</dbReference>
<evidence type="ECO:0000256" key="2">
    <source>
        <dbReference type="SAM" id="Phobius"/>
    </source>
</evidence>
<gene>
    <name evidence="3" type="ORF">HYC85_017950</name>
</gene>